<dbReference type="Proteomes" id="UP000054538">
    <property type="component" value="Unassembled WGS sequence"/>
</dbReference>
<sequence length="276" mass="30655">MSGLSQGPVLSVKPSASAICVQWEKGYSPWMDHLVEWCKANGSTHIHLFSDSSQDAKEEGHEKEQAGQSNAILLLLLVSSIFLHDQNLPFLCPWSSAVSGDLHKKYTKMDQCLGQTGTGQTYDELKSGNGTKNIIGMYVSSFLWWADLHGWWRTNTAYNTVFLSTNKGKKFDSAALVLFTGHEHPANPEPAHLHVPMNQLGPSIPIVTLITTPVISPAHTPPHTPHTHWRLMLKMVRSLRMMVMGPGRLTTVYLVCLRASLLRKHSTMTNHTHTSA</sequence>
<proteinExistence type="predicted"/>
<organism evidence="1 2">
    <name type="scientific">Paxillus rubicundulus Ve08.2h10</name>
    <dbReference type="NCBI Taxonomy" id="930991"/>
    <lineage>
        <taxon>Eukaryota</taxon>
        <taxon>Fungi</taxon>
        <taxon>Dikarya</taxon>
        <taxon>Basidiomycota</taxon>
        <taxon>Agaricomycotina</taxon>
        <taxon>Agaricomycetes</taxon>
        <taxon>Agaricomycetidae</taxon>
        <taxon>Boletales</taxon>
        <taxon>Paxilineae</taxon>
        <taxon>Paxillaceae</taxon>
        <taxon>Paxillus</taxon>
    </lineage>
</organism>
<gene>
    <name evidence="1" type="ORF">PAXRUDRAFT_767395</name>
</gene>
<dbReference type="EMBL" id="KN824953">
    <property type="protein sequence ID" value="KIK97093.1"/>
    <property type="molecule type" value="Genomic_DNA"/>
</dbReference>
<dbReference type="AlphaFoldDB" id="A0A0D0DTD9"/>
<keyword evidence="2" id="KW-1185">Reference proteome</keyword>
<name>A0A0D0DTD9_9AGAM</name>
<protein>
    <submittedName>
        <fullName evidence="1">Uncharacterized protein</fullName>
    </submittedName>
</protein>
<dbReference type="STRING" id="930991.A0A0D0DTD9"/>
<evidence type="ECO:0000313" key="1">
    <source>
        <dbReference type="EMBL" id="KIK97093.1"/>
    </source>
</evidence>
<dbReference type="OrthoDB" id="3182376at2759"/>
<reference evidence="1 2" key="1">
    <citation type="submission" date="2014-04" db="EMBL/GenBank/DDBJ databases">
        <authorList>
            <consortium name="DOE Joint Genome Institute"/>
            <person name="Kuo A."/>
            <person name="Kohler A."/>
            <person name="Jargeat P."/>
            <person name="Nagy L.G."/>
            <person name="Floudas D."/>
            <person name="Copeland A."/>
            <person name="Barry K.W."/>
            <person name="Cichocki N."/>
            <person name="Veneault-Fourrey C."/>
            <person name="LaButti K."/>
            <person name="Lindquist E.A."/>
            <person name="Lipzen A."/>
            <person name="Lundell T."/>
            <person name="Morin E."/>
            <person name="Murat C."/>
            <person name="Sun H."/>
            <person name="Tunlid A."/>
            <person name="Henrissat B."/>
            <person name="Grigoriev I.V."/>
            <person name="Hibbett D.S."/>
            <person name="Martin F."/>
            <person name="Nordberg H.P."/>
            <person name="Cantor M.N."/>
            <person name="Hua S.X."/>
        </authorList>
    </citation>
    <scope>NUCLEOTIDE SEQUENCE [LARGE SCALE GENOMIC DNA]</scope>
    <source>
        <strain evidence="1 2">Ve08.2h10</strain>
    </source>
</reference>
<dbReference type="InParanoid" id="A0A0D0DTD9"/>
<evidence type="ECO:0000313" key="2">
    <source>
        <dbReference type="Proteomes" id="UP000054538"/>
    </source>
</evidence>
<reference evidence="2" key="2">
    <citation type="submission" date="2015-01" db="EMBL/GenBank/DDBJ databases">
        <title>Evolutionary Origins and Diversification of the Mycorrhizal Mutualists.</title>
        <authorList>
            <consortium name="DOE Joint Genome Institute"/>
            <consortium name="Mycorrhizal Genomics Consortium"/>
            <person name="Kohler A."/>
            <person name="Kuo A."/>
            <person name="Nagy L.G."/>
            <person name="Floudas D."/>
            <person name="Copeland A."/>
            <person name="Barry K.W."/>
            <person name="Cichocki N."/>
            <person name="Veneault-Fourrey C."/>
            <person name="LaButti K."/>
            <person name="Lindquist E.A."/>
            <person name="Lipzen A."/>
            <person name="Lundell T."/>
            <person name="Morin E."/>
            <person name="Murat C."/>
            <person name="Riley R."/>
            <person name="Ohm R."/>
            <person name="Sun H."/>
            <person name="Tunlid A."/>
            <person name="Henrissat B."/>
            <person name="Grigoriev I.V."/>
            <person name="Hibbett D.S."/>
            <person name="Martin F."/>
        </authorList>
    </citation>
    <scope>NUCLEOTIDE SEQUENCE [LARGE SCALE GENOMIC DNA]</scope>
    <source>
        <strain evidence="2">Ve08.2h10</strain>
    </source>
</reference>
<dbReference type="HOGENOM" id="CLU_1008660_0_0_1"/>
<accession>A0A0D0DTD9</accession>